<evidence type="ECO:0000259" key="1">
    <source>
        <dbReference type="Pfam" id="PF09917"/>
    </source>
</evidence>
<dbReference type="STRING" id="182217.HCW_03625"/>
<dbReference type="Gene3D" id="2.40.128.520">
    <property type="match status" value="1"/>
</dbReference>
<evidence type="ECO:0000313" key="2">
    <source>
        <dbReference type="EMBL" id="AFI04004.1"/>
    </source>
</evidence>
<dbReference type="Pfam" id="PF09917">
    <property type="entry name" value="DUF2147"/>
    <property type="match status" value="1"/>
</dbReference>
<proteinExistence type="predicted"/>
<dbReference type="PATRIC" id="fig|182217.3.peg.775"/>
<dbReference type="InterPro" id="IPR019223">
    <property type="entry name" value="DUF2147"/>
</dbReference>
<gene>
    <name evidence="2" type="ordered locus">HCW_03625</name>
</gene>
<dbReference type="Proteomes" id="UP000005010">
    <property type="component" value="Chromosome"/>
</dbReference>
<protein>
    <recommendedName>
        <fullName evidence="1">DUF2147 domain-containing protein</fullName>
    </recommendedName>
</protein>
<reference evidence="3" key="1">
    <citation type="submission" date="2012-04" db="EMBL/GenBank/DDBJ databases">
        <title>Complete genome sequence of Helicobacter cetorum strain MIT 00-7128.</title>
        <authorList>
            <person name="Kersulyte D."/>
            <person name="Berg D.E."/>
        </authorList>
    </citation>
    <scope>NUCLEOTIDE SEQUENCE [LARGE SCALE GENOMIC DNA]</scope>
    <source>
        <strain evidence="3">MIT 00-7128</strain>
    </source>
</reference>
<name>I0EM35_HELC0</name>
<dbReference type="eggNOG" id="COG4731">
    <property type="taxonomic scope" value="Bacteria"/>
</dbReference>
<organism evidence="2 3">
    <name type="scientific">Helicobacter cetorum (strain ATCC BAA-429 / MIT 00-7128)</name>
    <dbReference type="NCBI Taxonomy" id="182217"/>
    <lineage>
        <taxon>Bacteria</taxon>
        <taxon>Pseudomonadati</taxon>
        <taxon>Campylobacterota</taxon>
        <taxon>Epsilonproteobacteria</taxon>
        <taxon>Campylobacterales</taxon>
        <taxon>Helicobacteraceae</taxon>
        <taxon>Helicobacter</taxon>
    </lineage>
</organism>
<evidence type="ECO:0000313" key="3">
    <source>
        <dbReference type="Proteomes" id="UP000005010"/>
    </source>
</evidence>
<keyword evidence="3" id="KW-1185">Reference proteome</keyword>
<sequence>MSVFLGIFFGILGASEALELPGVYKTQAFLNAKSSYVEFFEYKGKFYAYGISNADGSNARKDKNNPDPRLRNRSDKGVVFLSDLTQVGHRYYKGGKAYNFYDGRTYYVKVVQNDNGDLEFTPSYDKWGYVGKTFTWKRLDNQEIKSLKIKRFDLGEVIRTIP</sequence>
<dbReference type="KEGG" id="hce:HCW_03625"/>
<accession>I0EM35</accession>
<dbReference type="EMBL" id="CP003479">
    <property type="protein sequence ID" value="AFI04004.1"/>
    <property type="molecule type" value="Genomic_DNA"/>
</dbReference>
<dbReference type="AlphaFoldDB" id="I0EM35"/>
<feature type="domain" description="DUF2147" evidence="1">
    <location>
        <begin position="22"/>
        <end position="138"/>
    </location>
</feature>
<dbReference type="HOGENOM" id="CLU_108869_2_0_7"/>